<comment type="caution">
    <text evidence="11">The sequence shown here is derived from an EMBL/GenBank/DDBJ whole genome shotgun (WGS) entry which is preliminary data.</text>
</comment>
<dbReference type="CDD" id="cd03354">
    <property type="entry name" value="LbH_SAT"/>
    <property type="match status" value="1"/>
</dbReference>
<dbReference type="Proteomes" id="UP001142291">
    <property type="component" value="Unassembled WGS sequence"/>
</dbReference>
<evidence type="ECO:0000256" key="4">
    <source>
        <dbReference type="ARBA" id="ARBA00018522"/>
    </source>
</evidence>
<reference evidence="11" key="2">
    <citation type="submission" date="2023-01" db="EMBL/GenBank/DDBJ databases">
        <authorList>
            <person name="Sun Q."/>
            <person name="Evtushenko L."/>
        </authorList>
    </citation>
    <scope>NUCLEOTIDE SEQUENCE</scope>
    <source>
        <strain evidence="11">VKM Ac-1940</strain>
    </source>
</reference>
<keyword evidence="7" id="KW-0198">Cysteine biosynthesis</keyword>
<dbReference type="Pfam" id="PF00132">
    <property type="entry name" value="Hexapep"/>
    <property type="match status" value="1"/>
</dbReference>
<evidence type="ECO:0000256" key="6">
    <source>
        <dbReference type="ARBA" id="ARBA00022679"/>
    </source>
</evidence>
<dbReference type="SUPFAM" id="SSF51161">
    <property type="entry name" value="Trimeric LpxA-like enzymes"/>
    <property type="match status" value="1"/>
</dbReference>
<evidence type="ECO:0000256" key="3">
    <source>
        <dbReference type="ARBA" id="ARBA00013266"/>
    </source>
</evidence>
<dbReference type="EMBL" id="BSER01000011">
    <property type="protein sequence ID" value="GLJ96519.1"/>
    <property type="molecule type" value="Genomic_DNA"/>
</dbReference>
<evidence type="ECO:0000313" key="12">
    <source>
        <dbReference type="Proteomes" id="UP001142291"/>
    </source>
</evidence>
<evidence type="ECO:0000256" key="8">
    <source>
        <dbReference type="ARBA" id="ARBA00023315"/>
    </source>
</evidence>
<keyword evidence="5" id="KW-0028">Amino-acid biosynthesis</keyword>
<comment type="pathway">
    <text evidence="1">Amino-acid biosynthesis; L-cysteine biosynthesis; L-cysteine from L-serine: step 1/2.</text>
</comment>
<dbReference type="InterPro" id="IPR005881">
    <property type="entry name" value="Ser_O-AcTrfase"/>
</dbReference>
<evidence type="ECO:0000256" key="5">
    <source>
        <dbReference type="ARBA" id="ARBA00022605"/>
    </source>
</evidence>
<evidence type="ECO:0000256" key="10">
    <source>
        <dbReference type="PIRNR" id="PIRNR000441"/>
    </source>
</evidence>
<dbReference type="FunFam" id="2.160.10.10:FF:000007">
    <property type="entry name" value="Serine acetyltransferase"/>
    <property type="match status" value="1"/>
</dbReference>
<evidence type="ECO:0000313" key="11">
    <source>
        <dbReference type="EMBL" id="GLJ96519.1"/>
    </source>
</evidence>
<gene>
    <name evidence="11" type="ORF">GCM10017591_25820</name>
</gene>
<dbReference type="InterPro" id="IPR053376">
    <property type="entry name" value="Serine_acetyltransferase"/>
</dbReference>
<evidence type="ECO:0000256" key="7">
    <source>
        <dbReference type="ARBA" id="ARBA00023192"/>
    </source>
</evidence>
<dbReference type="PIRSF" id="PIRSF000441">
    <property type="entry name" value="CysE"/>
    <property type="match status" value="1"/>
</dbReference>
<dbReference type="Gene3D" id="1.10.3130.10">
    <property type="entry name" value="serine acetyltransferase, domain 1"/>
    <property type="match status" value="1"/>
</dbReference>
<accession>A0A9W6HQ34</accession>
<evidence type="ECO:0000256" key="9">
    <source>
        <dbReference type="ARBA" id="ARBA00049486"/>
    </source>
</evidence>
<dbReference type="InterPro" id="IPR001451">
    <property type="entry name" value="Hexapep"/>
</dbReference>
<keyword evidence="6 10" id="KW-0808">Transferase</keyword>
<dbReference type="GO" id="GO:0009001">
    <property type="term" value="F:serine O-acetyltransferase activity"/>
    <property type="evidence" value="ECO:0007669"/>
    <property type="project" value="UniProtKB-EC"/>
</dbReference>
<comment type="catalytic activity">
    <reaction evidence="9 10">
        <text>L-serine + acetyl-CoA = O-acetyl-L-serine + CoA</text>
        <dbReference type="Rhea" id="RHEA:24560"/>
        <dbReference type="ChEBI" id="CHEBI:33384"/>
        <dbReference type="ChEBI" id="CHEBI:57287"/>
        <dbReference type="ChEBI" id="CHEBI:57288"/>
        <dbReference type="ChEBI" id="CHEBI:58340"/>
        <dbReference type="EC" id="2.3.1.30"/>
    </reaction>
</comment>
<dbReference type="GO" id="GO:0006535">
    <property type="term" value="P:cysteine biosynthetic process from serine"/>
    <property type="evidence" value="ECO:0007669"/>
    <property type="project" value="InterPro"/>
</dbReference>
<dbReference type="NCBIfam" id="NF041874">
    <property type="entry name" value="EPS_EpsC"/>
    <property type="match status" value="1"/>
</dbReference>
<name>A0A9W6HQ34_9MICO</name>
<dbReference type="InterPro" id="IPR042122">
    <property type="entry name" value="Ser_AcTrfase_N_sf"/>
</dbReference>
<evidence type="ECO:0000256" key="1">
    <source>
        <dbReference type="ARBA" id="ARBA00004876"/>
    </source>
</evidence>
<reference evidence="11" key="1">
    <citation type="journal article" date="2014" name="Int. J. Syst. Evol. Microbiol.">
        <title>Complete genome sequence of Corynebacterium casei LMG S-19264T (=DSM 44701T), isolated from a smear-ripened cheese.</title>
        <authorList>
            <consortium name="US DOE Joint Genome Institute (JGI-PGF)"/>
            <person name="Walter F."/>
            <person name="Albersmeier A."/>
            <person name="Kalinowski J."/>
            <person name="Ruckert C."/>
        </authorList>
    </citation>
    <scope>NUCLEOTIDE SEQUENCE</scope>
    <source>
        <strain evidence="11">VKM Ac-1940</strain>
    </source>
</reference>
<keyword evidence="8 10" id="KW-0012">Acyltransferase</keyword>
<organism evidence="11 12">
    <name type="scientific">Microbacterium dextranolyticum</name>
    <dbReference type="NCBI Taxonomy" id="36806"/>
    <lineage>
        <taxon>Bacteria</taxon>
        <taxon>Bacillati</taxon>
        <taxon>Actinomycetota</taxon>
        <taxon>Actinomycetes</taxon>
        <taxon>Micrococcales</taxon>
        <taxon>Microbacteriaceae</taxon>
        <taxon>Microbacterium</taxon>
    </lineage>
</organism>
<dbReference type="InterPro" id="IPR045304">
    <property type="entry name" value="LbH_SAT"/>
</dbReference>
<dbReference type="Gene3D" id="2.160.10.10">
    <property type="entry name" value="Hexapeptide repeat proteins"/>
    <property type="match status" value="1"/>
</dbReference>
<dbReference type="EC" id="2.3.1.30" evidence="3 10"/>
<keyword evidence="12" id="KW-1185">Reference proteome</keyword>
<sequence length="196" mass="21064">MTRESPRFGFLARMREDVTAARLRDPAARSSAEIAVLYSGLHAIWSYRIAHALWSRGLRFPARALSQFTRWLTGVEIHPGAVIGRRFFIDHGMGVVIGETAEIGDDVMLYHGVTLGGRTREGGKRHPTLGDGVAVGAGAKILGPITIGAGSAVGANAVVTRDAPEDSIMVGVPAKVRSRRSGEDTRALLTTPEYYI</sequence>
<proteinExistence type="inferred from homology"/>
<dbReference type="GO" id="GO:0005737">
    <property type="term" value="C:cytoplasm"/>
    <property type="evidence" value="ECO:0007669"/>
    <property type="project" value="InterPro"/>
</dbReference>
<dbReference type="NCBIfam" id="TIGR01172">
    <property type="entry name" value="cysE"/>
    <property type="match status" value="1"/>
</dbReference>
<evidence type="ECO:0000256" key="2">
    <source>
        <dbReference type="ARBA" id="ARBA00007274"/>
    </source>
</evidence>
<comment type="similarity">
    <text evidence="2 10">Belongs to the transferase hexapeptide repeat family.</text>
</comment>
<dbReference type="AlphaFoldDB" id="A0A9W6HQ34"/>
<protein>
    <recommendedName>
        <fullName evidence="4 10">Serine acetyltransferase</fullName>
        <ecNumber evidence="3 10">2.3.1.30</ecNumber>
    </recommendedName>
</protein>
<dbReference type="PANTHER" id="PTHR42811">
    <property type="entry name" value="SERINE ACETYLTRANSFERASE"/>
    <property type="match status" value="1"/>
</dbReference>
<dbReference type="InterPro" id="IPR011004">
    <property type="entry name" value="Trimer_LpxA-like_sf"/>
</dbReference>